<reference evidence="3" key="1">
    <citation type="submission" date="2016-10" db="EMBL/GenBank/DDBJ databases">
        <authorList>
            <person name="Benchimol M."/>
            <person name="Almeida L.G."/>
            <person name="Vasconcelos A.T."/>
            <person name="Perreira-Neves A."/>
            <person name="Rosa I.A."/>
            <person name="Tasca T."/>
            <person name="Bogo M.R."/>
            <person name="de Souza W."/>
        </authorList>
    </citation>
    <scope>NUCLEOTIDE SEQUENCE [LARGE SCALE GENOMIC DNA]</scope>
    <source>
        <strain evidence="3">K</strain>
    </source>
</reference>
<evidence type="ECO:0000256" key="1">
    <source>
        <dbReference type="PROSITE-ProRule" id="PRU00221"/>
    </source>
</evidence>
<dbReference type="Pfam" id="PF12234">
    <property type="entry name" value="Rav1p_C"/>
    <property type="match status" value="1"/>
</dbReference>
<dbReference type="OrthoDB" id="342131at2759"/>
<dbReference type="Pfam" id="PF00400">
    <property type="entry name" value="WD40"/>
    <property type="match status" value="1"/>
</dbReference>
<dbReference type="PANTHER" id="PTHR13950">
    <property type="entry name" value="RABCONNECTIN-RELATED"/>
    <property type="match status" value="1"/>
</dbReference>
<dbReference type="VEuPathDB" id="TrichDB:TRFO_06568"/>
<dbReference type="InterPro" id="IPR001680">
    <property type="entry name" value="WD40_rpt"/>
</dbReference>
<dbReference type="GeneID" id="94827872"/>
<keyword evidence="1" id="KW-0853">WD repeat</keyword>
<sequence>MNKEMKFPLPIEPKLLNPGESNADRPHCIALTYFQGQLNIAYGSANKAVIVSSNLSIVASLDKHENNSYVTALAWAPYSGRLTSAATDNKIIIWEPDEAGWHFSQELVFTGSPLECLSWSMCDRIFCTCSDQFTIYHRNIDVETKTSRIERICFDDTPTIFCSHSRDSRFILTIPKTKNDVILFHKREKSTTEYCQIHILHPSRVTSARWRTSDQLHERCCFMTIAEDQIVRIWSETSVNEKLMFNVVAAIPSKHHIVAANFISTTSRLVSNNPIFKNVQRPKSDTYAYGHGHFPIRDRDTRDANIADQKELDRNHFWFLTIDRNQQMIIWEMSGISSNVRRTPTITQYTQPVKLGISSSAINQIFAFCRLESEYSHLKDNDFIGKPSSLSLFIQDRATKVLTTIDISLDKKLYVNHILHTHGHHSAIKIIRIHQTHHLMVSMDSDGYPILWRFDDTDVYDPSVLIHFYCQFDIKLKQIDWLPQSSSLLAYDGKNLMVIDLPRNPTPLEKPKYRNMKFSLELASELNGFSVVCELSGGYIFYAISSFDLHIMWLHGDHVHLLKHIPSKHQFSDYTNAYITQLLPYAGATICFYSTKNTVYVAYMTTTGKITHKNMANVINIEKCITLNDKIRGLCVAHPGYLFIACDHAIHICWRVGVGTHEFRILHTIPINYKPIKIKCIPTGLVSVTSKQGIHLYYPVRESSKYQQSNLKAIEVACYQLNGVTAMEWTLDGILLLSVHNKVFAFTKFMDTFFLDVQEKLPTFHHTLAHCSQMISDFHPSTMIPIVISGRLNLLLRMLKFLNTNYNNKTCRWFYADLVLIMKLEHMKPFEENVKVLIEELTEKITTNPFPEFSGEENNLLLKLIGSLPKILELPPEFLDVRGMAVVRAITLSSRHMISFDLINLASLSQDQTKILSFIDFKSWESIENSGVFFWINDIPSLASHLIPFSISSFEDSKHLSIILLTILQKFVVLKQLFKKAGDDTRAQFFLRDFNKDKEKKSAEKNGYSALSKQDYHIAAAMFILAGKIEIAVRIIMQNLNDLSLAYFVCRCKDNGIGFTTTSFINEIIFPLAQKENDHAAIDFFKRQLDPEISNDVSERYQSSIPGNIIPTSNFFCDERFVSCEILRTTLDQKADLCLCFILSGHFLLSCLFLGHFDVFNLKVSEDFTNSSVNSIHGLTNRSRSIEFNKNVSEHLRSNSLAIPPTISKLIEDIDDEEESDKKNVDEVVEDMDSFSFGFTGADAADTFDYYSSNSDDEEEDEENFRSLVTDSNNASLIHPSPSMMISEGIENFNPDLKSRKPMSYGLGITKNAQKKLIYAPESEEKGSKYNNIPKIPTKSTSKENLNENPEKIIQQEQNFNEQPEIKRKDNFAFGFDGLKESCFEWIEEEEDLTEDFEESMVFNWFIIVVVFNIARNRLESFLETQHDFHEFNQSIAKVHTEIISAGQHLASMQEQLQDYLIRSCKRRCFVFRRILLLSNEKLKRDYITELCKYLAQLPDQMMASTISPQQAAQITQTVKCLIRFINQKVLSFENNAILRYVISSIITALYVLAIFYHNSGLMKVILSLDLTELDYFPDSIANAIDIGIVGPCEVDYNHPHSTITGKHFSFLSIEKSQSITKCFPQFAASFIDFMLIDTLYRHMSMVHEKSPKYIGGLIAFIRKFYDLYVQLFAYATLNFHDFVKFKSLDDLVSDFDNELKDLILFLINMYDRRHVIPLYCKSLLTKFSYKDLKHFKIASNHMTLQKPRVIGSYKTAIRDICINKFGNGLFITTKNGLEKIDISKYSHSEEIQDQDDNISLIPNMPLNSGSDTLDLSSELSNDSFVLPHESSEEVIIHQNEEIDDDFSPKIIFADNPEHIQGHSAPICIARHPTDNYALLGDFHGKVWLRSFSDSNECVHFETSTNQACGGLSFANDGTMFASAHGSKVNLWSLSLEDDRTKPFSVIETFSKEVVGLEFLQGTGLIVTAQIQSQRSKANLAFWDVLMNNSMVSSLKLKDRFGTVNCMAYTPRLSEIFVGTTKGCVCTIDTRQFQVINSWKCYEKKKNSGVSAIAVDNFQTYVATGSTAGSLKLWDIQTSKLIGQMKNLHKTKTFHIRGKMREFGITAIDCHDEVIFTGGIDGIVHRIAFVP</sequence>
<dbReference type="InterPro" id="IPR022033">
    <property type="entry name" value="Rav1p_C"/>
</dbReference>
<evidence type="ECO:0000259" key="2">
    <source>
        <dbReference type="Pfam" id="PF12234"/>
    </source>
</evidence>
<dbReference type="InterPro" id="IPR015943">
    <property type="entry name" value="WD40/YVTN_repeat-like_dom_sf"/>
</dbReference>
<dbReference type="PANTHER" id="PTHR13950:SF9">
    <property type="entry name" value="RABCONNECTIN-3A"/>
    <property type="match status" value="1"/>
</dbReference>
<dbReference type="Pfam" id="PF23410">
    <property type="entry name" value="Beta-prop_VPS8"/>
    <property type="match status" value="1"/>
</dbReference>
<feature type="domain" description="RAVE complex protein Rav1 C-terminal" evidence="2">
    <location>
        <begin position="685"/>
        <end position="1083"/>
    </location>
</feature>
<dbReference type="RefSeq" id="XP_068356869.1">
    <property type="nucleotide sequence ID" value="XM_068493168.1"/>
</dbReference>
<dbReference type="InterPro" id="IPR036322">
    <property type="entry name" value="WD40_repeat_dom_sf"/>
</dbReference>
<proteinExistence type="predicted"/>
<dbReference type="GO" id="GO:0007035">
    <property type="term" value="P:vacuolar acidification"/>
    <property type="evidence" value="ECO:0007669"/>
    <property type="project" value="TreeGrafter"/>
</dbReference>
<dbReference type="Proteomes" id="UP000179807">
    <property type="component" value="Unassembled WGS sequence"/>
</dbReference>
<organism evidence="3 4">
    <name type="scientific">Tritrichomonas foetus</name>
    <dbReference type="NCBI Taxonomy" id="1144522"/>
    <lineage>
        <taxon>Eukaryota</taxon>
        <taxon>Metamonada</taxon>
        <taxon>Parabasalia</taxon>
        <taxon>Tritrichomonadida</taxon>
        <taxon>Tritrichomonadidae</taxon>
        <taxon>Tritrichomonas</taxon>
    </lineage>
</organism>
<dbReference type="Gene3D" id="2.130.10.10">
    <property type="entry name" value="YVTN repeat-like/Quinoprotein amine dehydrogenase"/>
    <property type="match status" value="3"/>
</dbReference>
<feature type="repeat" description="WD" evidence="1">
    <location>
        <begin position="2043"/>
        <end position="2084"/>
    </location>
</feature>
<dbReference type="InterPro" id="IPR052208">
    <property type="entry name" value="DmX-like/RAVE_component"/>
</dbReference>
<dbReference type="GO" id="GO:0043291">
    <property type="term" value="C:RAVE complex"/>
    <property type="evidence" value="ECO:0007669"/>
    <property type="project" value="TreeGrafter"/>
</dbReference>
<accession>A0A1J4K2L3</accession>
<gene>
    <name evidence="3" type="ORF">TRFO_06568</name>
</gene>
<evidence type="ECO:0000313" key="3">
    <source>
        <dbReference type="EMBL" id="OHT03733.1"/>
    </source>
</evidence>
<dbReference type="SMART" id="SM00320">
    <property type="entry name" value="WD40"/>
    <property type="match status" value="7"/>
</dbReference>
<feature type="repeat" description="WD" evidence="1">
    <location>
        <begin position="63"/>
        <end position="95"/>
    </location>
</feature>
<protein>
    <recommendedName>
        <fullName evidence="2">RAVE complex protein Rav1 C-terminal domain-containing protein</fullName>
    </recommendedName>
</protein>
<dbReference type="PROSITE" id="PS50082">
    <property type="entry name" value="WD_REPEATS_2"/>
    <property type="match status" value="2"/>
</dbReference>
<comment type="caution">
    <text evidence="3">The sequence shown here is derived from an EMBL/GenBank/DDBJ whole genome shotgun (WGS) entry which is preliminary data.</text>
</comment>
<evidence type="ECO:0000313" key="4">
    <source>
        <dbReference type="Proteomes" id="UP000179807"/>
    </source>
</evidence>
<dbReference type="EMBL" id="MLAK01000816">
    <property type="protein sequence ID" value="OHT03733.1"/>
    <property type="molecule type" value="Genomic_DNA"/>
</dbReference>
<name>A0A1J4K2L3_9EUKA</name>
<dbReference type="SUPFAM" id="SSF50978">
    <property type="entry name" value="WD40 repeat-like"/>
    <property type="match status" value="3"/>
</dbReference>
<keyword evidence="4" id="KW-1185">Reference proteome</keyword>